<dbReference type="EMBL" id="CP104013">
    <property type="protein sequence ID" value="UYP44018.1"/>
    <property type="molecule type" value="Genomic_DNA"/>
</dbReference>
<evidence type="ECO:0000313" key="2">
    <source>
        <dbReference type="Proteomes" id="UP001208689"/>
    </source>
</evidence>
<reference evidence="1" key="1">
    <citation type="submission" date="2022-09" db="EMBL/GenBank/DDBJ databases">
        <title>Actin cytoskeleton and complex cell architecture in an #Asgard archaeon.</title>
        <authorList>
            <person name="Ponce Toledo R.I."/>
            <person name="Schleper C."/>
            <person name="Rodrigues Oliveira T."/>
            <person name="Wollweber F."/>
            <person name="Xu J."/>
            <person name="Rittmann S."/>
            <person name="Klingl A."/>
            <person name="Pilhofer M."/>
        </authorList>
    </citation>
    <scope>NUCLEOTIDE SEQUENCE</scope>
    <source>
        <strain evidence="1">B-35</strain>
    </source>
</reference>
<dbReference type="Proteomes" id="UP001208689">
    <property type="component" value="Chromosome"/>
</dbReference>
<sequence>MFKIKNRINLKFNLELEISDKIDEIDENEKKKINRLLRLTLLHLMFSATGVDLLDSSIWKIFLKIGD</sequence>
<evidence type="ECO:0000313" key="1">
    <source>
        <dbReference type="EMBL" id="UYP44018.1"/>
    </source>
</evidence>
<accession>A0ABY6HKH5</accession>
<gene>
    <name evidence="1" type="ORF">NEF87_000303</name>
</gene>
<name>A0ABY6HKH5_9ARCH</name>
<protein>
    <submittedName>
        <fullName evidence="1">Uncharacterized protein</fullName>
    </submittedName>
</protein>
<proteinExistence type="predicted"/>
<organism evidence="1 2">
    <name type="scientific">Candidatus Lokiarchaeum ossiferum</name>
    <dbReference type="NCBI Taxonomy" id="2951803"/>
    <lineage>
        <taxon>Archaea</taxon>
        <taxon>Promethearchaeati</taxon>
        <taxon>Promethearchaeota</taxon>
        <taxon>Promethearchaeia</taxon>
        <taxon>Promethearchaeales</taxon>
        <taxon>Promethearchaeaceae</taxon>
        <taxon>Candidatus Lokiarchaeum</taxon>
    </lineage>
</organism>
<keyword evidence="2" id="KW-1185">Reference proteome</keyword>